<accession>A0A1A9AEE9</accession>
<keyword evidence="2" id="KW-0863">Zinc-finger</keyword>
<dbReference type="EMBL" id="LT594324">
    <property type="protein sequence ID" value="SBT54893.1"/>
    <property type="molecule type" value="Genomic_DNA"/>
</dbReference>
<gene>
    <name evidence="2" type="ORF">GA0070621_5780</name>
</gene>
<feature type="domain" description="Elongation factor G-binding protein C-terminal treble-clef zinc-finger" evidence="1">
    <location>
        <begin position="8"/>
        <end position="161"/>
    </location>
</feature>
<sequence length="163" mass="17644">MTPLTEQDIRAAFVNCSKGEAKRLTVPRDLADRPWDDLDYLGWRDPRAPDRAYLVTVLDGRPTALALRCPTPTARQPRRTMCAMCLTTPTSGVSLMVARKAGKAGQQGNSVGTYLCSDLACSLYLRGKKDAGAGARLPESLTLEEKIQRTMGNLAGFIATVTA</sequence>
<dbReference type="OrthoDB" id="4171838at2"/>
<name>A0A1A9AEE9_9ACTN</name>
<dbReference type="GO" id="GO:0008270">
    <property type="term" value="F:zinc ion binding"/>
    <property type="evidence" value="ECO:0007669"/>
    <property type="project" value="UniProtKB-KW"/>
</dbReference>
<dbReference type="InterPro" id="IPR032330">
    <property type="entry name" value="EF-G-binding_C"/>
</dbReference>
<organism evidence="2 3">
    <name type="scientific">Micromonospora narathiwatensis</name>
    <dbReference type="NCBI Taxonomy" id="299146"/>
    <lineage>
        <taxon>Bacteria</taxon>
        <taxon>Bacillati</taxon>
        <taxon>Actinomycetota</taxon>
        <taxon>Actinomycetes</taxon>
        <taxon>Micromonosporales</taxon>
        <taxon>Micromonosporaceae</taxon>
        <taxon>Micromonospora</taxon>
    </lineage>
</organism>
<protein>
    <submittedName>
        <fullName evidence="2">FBP C-terminal treble-clef zinc-finger</fullName>
    </submittedName>
</protein>
<evidence type="ECO:0000313" key="2">
    <source>
        <dbReference type="EMBL" id="SBT54893.1"/>
    </source>
</evidence>
<keyword evidence="3" id="KW-1185">Reference proteome</keyword>
<dbReference type="Pfam" id="PF16571">
    <property type="entry name" value="FBP_C"/>
    <property type="match status" value="1"/>
</dbReference>
<keyword evidence="2" id="KW-0862">Zinc</keyword>
<evidence type="ECO:0000313" key="3">
    <source>
        <dbReference type="Proteomes" id="UP000198765"/>
    </source>
</evidence>
<proteinExistence type="predicted"/>
<evidence type="ECO:0000259" key="1">
    <source>
        <dbReference type="Pfam" id="PF16571"/>
    </source>
</evidence>
<dbReference type="PATRIC" id="fig|299146.4.peg.5961"/>
<dbReference type="RefSeq" id="WP_091201536.1">
    <property type="nucleotide sequence ID" value="NZ_LT594324.1"/>
</dbReference>
<reference evidence="2 3" key="1">
    <citation type="submission" date="2016-06" db="EMBL/GenBank/DDBJ databases">
        <authorList>
            <person name="Kjaerup R.B."/>
            <person name="Dalgaard T.S."/>
            <person name="Juul-Madsen H.R."/>
        </authorList>
    </citation>
    <scope>NUCLEOTIDE SEQUENCE [LARGE SCALE GENOMIC DNA]</scope>
    <source>
        <strain evidence="2 3">DSM 45248</strain>
    </source>
</reference>
<dbReference type="AlphaFoldDB" id="A0A1A9AEE9"/>
<keyword evidence="2" id="KW-0479">Metal-binding</keyword>
<dbReference type="Proteomes" id="UP000198765">
    <property type="component" value="Chromosome I"/>
</dbReference>